<dbReference type="AlphaFoldDB" id="A0A0B6SFA8"/>
<dbReference type="SUPFAM" id="SSF53850">
    <property type="entry name" value="Periplasmic binding protein-like II"/>
    <property type="match status" value="1"/>
</dbReference>
<comment type="similarity">
    <text evidence="1">Belongs to the LysR transcriptional regulatory family.</text>
</comment>
<dbReference type="Gene3D" id="1.10.10.10">
    <property type="entry name" value="Winged helix-like DNA-binding domain superfamily/Winged helix DNA-binding domain"/>
    <property type="match status" value="1"/>
</dbReference>
<dbReference type="PRINTS" id="PR00039">
    <property type="entry name" value="HTHLYSR"/>
</dbReference>
<reference evidence="7" key="1">
    <citation type="submission" date="2011-03" db="EMBL/GenBank/DDBJ databases">
        <authorList>
            <person name="Voget S."/>
            <person name="Streit W.R."/>
            <person name="Jaeger K.E."/>
            <person name="Daniel R."/>
        </authorList>
    </citation>
    <scope>NUCLEOTIDE SEQUENCE [LARGE SCALE GENOMIC DNA]</scope>
    <source>
        <strain evidence="7">PG1</strain>
    </source>
</reference>
<organism evidence="6 7">
    <name type="scientific">Burkholderia plantarii</name>
    <dbReference type="NCBI Taxonomy" id="41899"/>
    <lineage>
        <taxon>Bacteria</taxon>
        <taxon>Pseudomonadati</taxon>
        <taxon>Pseudomonadota</taxon>
        <taxon>Betaproteobacteria</taxon>
        <taxon>Burkholderiales</taxon>
        <taxon>Burkholderiaceae</taxon>
        <taxon>Burkholderia</taxon>
    </lineage>
</organism>
<evidence type="ECO:0000259" key="5">
    <source>
        <dbReference type="PROSITE" id="PS50931"/>
    </source>
</evidence>
<evidence type="ECO:0000256" key="4">
    <source>
        <dbReference type="ARBA" id="ARBA00023163"/>
    </source>
</evidence>
<sequence length="309" mass="33306">MDLADLKTFEAVARHGSMNKAAAELHTVQSNVTARIRALEDELGVALFQRHARGVTATPAAQRMLPFVSRIAQLVNEARAAATDRGEPTGTLTLGTLETTMALRLSPLLTDFARTWPEVRLVVNSGTTSGLMQDVIDYRLDGAFVAGPIHHPALHVETMFTEELVLVTSPAIRSVKELAGRPDLKTVVFQFGCSYRQRLDSFLAGMGIVVAKPLEFGSLDAIINCVAAGVGITLLPKGVVADAATAGDVSIHRVPKELAHVETLFVRREDAYVSSAMTAFLEMARQVYRQSKVVPGRGRRGVEPQAVPA</sequence>
<feature type="domain" description="HTH lysR-type" evidence="5">
    <location>
        <begin position="1"/>
        <end position="58"/>
    </location>
</feature>
<proteinExistence type="inferred from homology"/>
<dbReference type="PANTHER" id="PTHR30126:SF40">
    <property type="entry name" value="HTH-TYPE TRANSCRIPTIONAL REGULATOR GLTR"/>
    <property type="match status" value="1"/>
</dbReference>
<dbReference type="Pfam" id="PF03466">
    <property type="entry name" value="LysR_substrate"/>
    <property type="match status" value="1"/>
</dbReference>
<dbReference type="SUPFAM" id="SSF46785">
    <property type="entry name" value="Winged helix' DNA-binding domain"/>
    <property type="match status" value="1"/>
</dbReference>
<dbReference type="InterPro" id="IPR005119">
    <property type="entry name" value="LysR_subst-bd"/>
</dbReference>
<dbReference type="HOGENOM" id="CLU_039613_6_1_4"/>
<evidence type="ECO:0000313" key="6">
    <source>
        <dbReference type="EMBL" id="AJK50896.1"/>
    </source>
</evidence>
<evidence type="ECO:0000256" key="2">
    <source>
        <dbReference type="ARBA" id="ARBA00023015"/>
    </source>
</evidence>
<evidence type="ECO:0000256" key="3">
    <source>
        <dbReference type="ARBA" id="ARBA00023125"/>
    </source>
</evidence>
<dbReference type="RefSeq" id="WP_042629664.1">
    <property type="nucleotide sequence ID" value="NZ_CP002581.1"/>
</dbReference>
<dbReference type="InterPro" id="IPR036388">
    <property type="entry name" value="WH-like_DNA-bd_sf"/>
</dbReference>
<evidence type="ECO:0000256" key="1">
    <source>
        <dbReference type="ARBA" id="ARBA00009437"/>
    </source>
</evidence>
<dbReference type="GO" id="GO:0000976">
    <property type="term" value="F:transcription cis-regulatory region binding"/>
    <property type="evidence" value="ECO:0007669"/>
    <property type="project" value="TreeGrafter"/>
</dbReference>
<gene>
    <name evidence="6" type="ORF">BGL_2c28420</name>
</gene>
<dbReference type="PANTHER" id="PTHR30126">
    <property type="entry name" value="HTH-TYPE TRANSCRIPTIONAL REGULATOR"/>
    <property type="match status" value="1"/>
</dbReference>
<dbReference type="FunFam" id="1.10.10.10:FF:000001">
    <property type="entry name" value="LysR family transcriptional regulator"/>
    <property type="match status" value="1"/>
</dbReference>
<reference evidence="6 7" key="2">
    <citation type="journal article" date="2016" name="Appl. Microbiol. Biotechnol.">
        <title>Mutations improving production and secretion of extracellular lipase by Burkholderia glumae PG1.</title>
        <authorList>
            <person name="Knapp A."/>
            <person name="Voget S."/>
            <person name="Gao R."/>
            <person name="Zaburannyi N."/>
            <person name="Krysciak D."/>
            <person name="Breuer M."/>
            <person name="Hauer B."/>
            <person name="Streit W.R."/>
            <person name="Muller R."/>
            <person name="Daniel R."/>
            <person name="Jaeger K.E."/>
        </authorList>
    </citation>
    <scope>NUCLEOTIDE SEQUENCE [LARGE SCALE GENOMIC DNA]</scope>
    <source>
        <strain evidence="6 7">PG1</strain>
    </source>
</reference>
<evidence type="ECO:0000313" key="7">
    <source>
        <dbReference type="Proteomes" id="UP000031838"/>
    </source>
</evidence>
<dbReference type="PROSITE" id="PS50931">
    <property type="entry name" value="HTH_LYSR"/>
    <property type="match status" value="1"/>
</dbReference>
<dbReference type="KEGG" id="bgp:BGL_2c28420"/>
<dbReference type="InterPro" id="IPR036390">
    <property type="entry name" value="WH_DNA-bd_sf"/>
</dbReference>
<dbReference type="EMBL" id="CP002581">
    <property type="protein sequence ID" value="AJK50896.1"/>
    <property type="molecule type" value="Genomic_DNA"/>
</dbReference>
<protein>
    <submittedName>
        <fullName evidence="6">Transcriptional regulator LysR family</fullName>
    </submittedName>
</protein>
<dbReference type="Gene3D" id="3.40.190.290">
    <property type="match status" value="1"/>
</dbReference>
<keyword evidence="2" id="KW-0805">Transcription regulation</keyword>
<dbReference type="InterPro" id="IPR000847">
    <property type="entry name" value="LysR_HTH_N"/>
</dbReference>
<keyword evidence="4" id="KW-0804">Transcription</keyword>
<dbReference type="GO" id="GO:0003700">
    <property type="term" value="F:DNA-binding transcription factor activity"/>
    <property type="evidence" value="ECO:0007669"/>
    <property type="project" value="InterPro"/>
</dbReference>
<accession>A0A0B6SFA8</accession>
<keyword evidence="7" id="KW-1185">Reference proteome</keyword>
<dbReference type="Pfam" id="PF00126">
    <property type="entry name" value="HTH_1"/>
    <property type="match status" value="1"/>
</dbReference>
<keyword evidence="3" id="KW-0238">DNA-binding</keyword>
<name>A0A0B6SFA8_BURPL</name>
<dbReference type="Proteomes" id="UP000031838">
    <property type="component" value="Chromosome 2"/>
</dbReference>